<reference evidence="1 2" key="1">
    <citation type="submission" date="2013-02" db="EMBL/GenBank/DDBJ databases">
        <authorList>
            <person name="Hannick L."/>
            <person name="Zafar N."/>
            <person name="Lorenzi H."/>
            <person name="Ali I.A."/>
            <person name="Petri W.P."/>
            <person name="Caler E."/>
        </authorList>
    </citation>
    <scope>NUCLEOTIDE SEQUENCE [LARGE SCALE GENOMIC DNA]</scope>
    <source>
        <strain evidence="1 2">KU27</strain>
    </source>
</reference>
<sequence length="104" mass="12347">IDKVDEWIYDSKSFVFSLESNGRIEGMMKFDIIEPEYAFWIPKKNETFGYLFAFGHIDIDVYNKSRKSVSNCHQKSFNYKGMKNALRGKDEYFCPKHIIIVEMK</sequence>
<dbReference type="Proteomes" id="UP000011755">
    <property type="component" value="Unassembled WGS sequence"/>
</dbReference>
<name>M2QFC6_ENTHI</name>
<gene>
    <name evidence="1" type="ORF">EHI5A_200360</name>
</gene>
<dbReference type="AlphaFoldDB" id="M2QFC6"/>
<evidence type="ECO:0000313" key="2">
    <source>
        <dbReference type="Proteomes" id="UP000011755"/>
    </source>
</evidence>
<feature type="non-terminal residue" evidence="1">
    <location>
        <position position="1"/>
    </location>
</feature>
<evidence type="ECO:0000313" key="1">
    <source>
        <dbReference type="EMBL" id="EMD47994.1"/>
    </source>
</evidence>
<protein>
    <recommendedName>
        <fullName evidence="3">TLDc domain-containing protein</fullName>
    </recommendedName>
</protein>
<dbReference type="VEuPathDB" id="AmoebaDB:EHI5A_200360"/>
<accession>M2QFC6</accession>
<organism evidence="1 2">
    <name type="scientific">Entamoeba histolytica KU27</name>
    <dbReference type="NCBI Taxonomy" id="885311"/>
    <lineage>
        <taxon>Eukaryota</taxon>
        <taxon>Amoebozoa</taxon>
        <taxon>Evosea</taxon>
        <taxon>Archamoebae</taxon>
        <taxon>Mastigamoebida</taxon>
        <taxon>Entamoebidae</taxon>
        <taxon>Entamoeba</taxon>
    </lineage>
</organism>
<proteinExistence type="predicted"/>
<dbReference type="EMBL" id="KB444180">
    <property type="protein sequence ID" value="EMD47994.1"/>
    <property type="molecule type" value="Genomic_DNA"/>
</dbReference>
<evidence type="ECO:0008006" key="3">
    <source>
        <dbReference type="Google" id="ProtNLM"/>
    </source>
</evidence>